<protein>
    <submittedName>
        <fullName evidence="4">CapA family protein</fullName>
    </submittedName>
</protein>
<name>A0A0M1LL98_CLOBO</name>
<gene>
    <name evidence="4" type="ORF">FC774_03840</name>
    <name evidence="5" type="ORF">FDB51_09850</name>
</gene>
<evidence type="ECO:0000313" key="6">
    <source>
        <dbReference type="Proteomes" id="UP000473681"/>
    </source>
</evidence>
<dbReference type="InterPro" id="IPR019079">
    <property type="entry name" value="Capsule_synth_CapA"/>
</dbReference>
<comment type="caution">
    <text evidence="4">The sequence shown here is derived from an EMBL/GenBank/DDBJ whole genome shotgun (WGS) entry which is preliminary data.</text>
</comment>
<keyword evidence="2" id="KW-1133">Transmembrane helix</keyword>
<dbReference type="OrthoDB" id="9810906at2"/>
<evidence type="ECO:0000259" key="3">
    <source>
        <dbReference type="SMART" id="SM00854"/>
    </source>
</evidence>
<evidence type="ECO:0000313" key="7">
    <source>
        <dbReference type="Proteomes" id="UP000476820"/>
    </source>
</evidence>
<comment type="similarity">
    <text evidence="1">Belongs to the CapA family.</text>
</comment>
<accession>A0A0M1LL98</accession>
<dbReference type="EMBL" id="SWOV01000006">
    <property type="protein sequence ID" value="NFF87026.1"/>
    <property type="molecule type" value="Genomic_DNA"/>
</dbReference>
<dbReference type="EMBL" id="SWVK01000012">
    <property type="protein sequence ID" value="NFN35419.1"/>
    <property type="molecule type" value="Genomic_DNA"/>
</dbReference>
<keyword evidence="2" id="KW-0472">Membrane</keyword>
<dbReference type="SUPFAM" id="SSF56300">
    <property type="entry name" value="Metallo-dependent phosphatases"/>
    <property type="match status" value="1"/>
</dbReference>
<keyword evidence="2" id="KW-0812">Transmembrane</keyword>
<dbReference type="Gene3D" id="3.60.21.10">
    <property type="match status" value="1"/>
</dbReference>
<dbReference type="RefSeq" id="WP_053341734.1">
    <property type="nucleotide sequence ID" value="NZ_JACBDB010000007.1"/>
</dbReference>
<dbReference type="Proteomes" id="UP000476820">
    <property type="component" value="Unassembled WGS sequence"/>
</dbReference>
<sequence>MNNTYNNLNRKSIRNRRQLLRKKKKRRRITVISIMVIIIGIFGILKLNNKNNLKMSSESKISFDNDSDNNKEVLISVIGDLTLGTDEKFGHSNSFPEAFDNNNKDYLYFMKNVVKLFENDDYTIGNLETTFTDSKIKVPKGGRVSFNFKGQKDYANILKYSSIEGVTISNNHIYDYGVDGMKDTVSALEDAGIDICGEEYKIVKDIKGIKFGFLGYMGWNISDKLKDKIVNDIRDLRNKGVEVIIPYFHWGSESEHEASKNQVELARFSIDSGADAVIGSHPHVIQTIENYKGKIIAYSMGNFCFGGNFNPEDKRTFILQIKFNLKDKKLNNMEYKIIPTMISSRDDKNDYVPTIAKSSKEEILELLNELSPTLNNKIIDGFFTIDN</sequence>
<dbReference type="SMART" id="SM00854">
    <property type="entry name" value="PGA_cap"/>
    <property type="match status" value="1"/>
</dbReference>
<dbReference type="Proteomes" id="UP000473681">
    <property type="component" value="Unassembled WGS sequence"/>
</dbReference>
<feature type="transmembrane region" description="Helical" evidence="2">
    <location>
        <begin position="29"/>
        <end position="47"/>
    </location>
</feature>
<feature type="domain" description="Capsule synthesis protein CapA" evidence="3">
    <location>
        <begin position="74"/>
        <end position="307"/>
    </location>
</feature>
<organism evidence="4 7">
    <name type="scientific">Clostridium botulinum</name>
    <dbReference type="NCBI Taxonomy" id="1491"/>
    <lineage>
        <taxon>Bacteria</taxon>
        <taxon>Bacillati</taxon>
        <taxon>Bacillota</taxon>
        <taxon>Clostridia</taxon>
        <taxon>Eubacteriales</taxon>
        <taxon>Clostridiaceae</taxon>
        <taxon>Clostridium</taxon>
    </lineage>
</organism>
<dbReference type="Pfam" id="PF09587">
    <property type="entry name" value="PGA_cap"/>
    <property type="match status" value="1"/>
</dbReference>
<dbReference type="AlphaFoldDB" id="A0A0M1LL98"/>
<reference evidence="6 7" key="1">
    <citation type="submission" date="2019-04" db="EMBL/GenBank/DDBJ databases">
        <title>Genome sequencing of Clostridium botulinum Groups I-IV and Clostridium butyricum.</title>
        <authorList>
            <person name="Brunt J."/>
            <person name="Van Vliet A.H.M."/>
            <person name="Stringer S.C."/>
            <person name="Carter A.T."/>
            <person name="Peck M.W."/>
        </authorList>
    </citation>
    <scope>NUCLEOTIDE SEQUENCE [LARGE SCALE GENOMIC DNA]</scope>
    <source>
        <strain evidence="4 7">1605</strain>
        <strain evidence="5 6">CB-K-33E</strain>
    </source>
</reference>
<dbReference type="CDD" id="cd07381">
    <property type="entry name" value="MPP_CapA"/>
    <property type="match status" value="1"/>
</dbReference>
<evidence type="ECO:0000313" key="5">
    <source>
        <dbReference type="EMBL" id="NFN35419.1"/>
    </source>
</evidence>
<evidence type="ECO:0000256" key="1">
    <source>
        <dbReference type="ARBA" id="ARBA00005662"/>
    </source>
</evidence>
<dbReference type="PANTHER" id="PTHR33393:SF11">
    <property type="entry name" value="POLYGLUTAMINE SYNTHESIS ACCESSORY PROTEIN RV0574C-RELATED"/>
    <property type="match status" value="1"/>
</dbReference>
<dbReference type="InterPro" id="IPR029052">
    <property type="entry name" value="Metallo-depent_PP-like"/>
</dbReference>
<proteinExistence type="inferred from homology"/>
<evidence type="ECO:0000313" key="4">
    <source>
        <dbReference type="EMBL" id="NFF87026.1"/>
    </source>
</evidence>
<dbReference type="PANTHER" id="PTHR33393">
    <property type="entry name" value="POLYGLUTAMINE SYNTHESIS ACCESSORY PROTEIN RV0574C-RELATED"/>
    <property type="match status" value="1"/>
</dbReference>
<dbReference type="InterPro" id="IPR052169">
    <property type="entry name" value="CW_Biosynth-Accessory"/>
</dbReference>
<evidence type="ECO:0000256" key="2">
    <source>
        <dbReference type="SAM" id="Phobius"/>
    </source>
</evidence>